<feature type="transmembrane region" description="Helical" evidence="1">
    <location>
        <begin position="54"/>
        <end position="71"/>
    </location>
</feature>
<dbReference type="EMBL" id="JAMDMJ010000006">
    <property type="protein sequence ID" value="MCY9595266.1"/>
    <property type="molecule type" value="Genomic_DNA"/>
</dbReference>
<feature type="transmembrane region" description="Helical" evidence="1">
    <location>
        <begin position="78"/>
        <end position="97"/>
    </location>
</feature>
<dbReference type="OrthoDB" id="82335at2"/>
<sequence length="209" mass="23733">MSQQFSYTPGGSPEMDDLKDPHFYEEQRRNYPPGSPYGAPSYPPYFQQPPKKKWLAMLLSLMMPGTGQFYVGMMQRGLFIMMLVIMDIFAIVLFATRDEGTNVAMITLFSLILPVIYFYNVFEALQLTDIVNRRRFYGESEELTDPLQKLAKGGNLGILLIAAGGFLFLASSKPVWLESFFKLFGSYFGAIVLIIGGIALFVWETKRKQ</sequence>
<dbReference type="Proteomes" id="UP001527202">
    <property type="component" value="Unassembled WGS sequence"/>
</dbReference>
<evidence type="ECO:0000313" key="5">
    <source>
        <dbReference type="Proteomes" id="UP001527202"/>
    </source>
</evidence>
<feature type="transmembrane region" description="Helical" evidence="1">
    <location>
        <begin position="103"/>
        <end position="125"/>
    </location>
</feature>
<dbReference type="KEGG" id="pchi:PC41400_26180"/>
<accession>A0A410X2W6</accession>
<feature type="transmembrane region" description="Helical" evidence="1">
    <location>
        <begin position="183"/>
        <end position="203"/>
    </location>
</feature>
<keyword evidence="5" id="KW-1185">Reference proteome</keyword>
<gene>
    <name evidence="2" type="ORF">M5X16_05700</name>
    <name evidence="3" type="ORF">PC41400_26180</name>
</gene>
<protein>
    <submittedName>
        <fullName evidence="3">Uncharacterized protein</fullName>
    </submittedName>
</protein>
<dbReference type="AlphaFoldDB" id="A0A410X2W6"/>
<organism evidence="3 4">
    <name type="scientific">Paenibacillus chitinolyticus</name>
    <dbReference type="NCBI Taxonomy" id="79263"/>
    <lineage>
        <taxon>Bacteria</taxon>
        <taxon>Bacillati</taxon>
        <taxon>Bacillota</taxon>
        <taxon>Bacilli</taxon>
        <taxon>Bacillales</taxon>
        <taxon>Paenibacillaceae</taxon>
        <taxon>Paenibacillus</taxon>
    </lineage>
</organism>
<evidence type="ECO:0000313" key="4">
    <source>
        <dbReference type="Proteomes" id="UP000288943"/>
    </source>
</evidence>
<name>A0A410X2W6_9BACL</name>
<evidence type="ECO:0000313" key="3">
    <source>
        <dbReference type="EMBL" id="QAV20968.1"/>
    </source>
</evidence>
<keyword evidence="1" id="KW-1133">Transmembrane helix</keyword>
<dbReference type="RefSeq" id="WP_053228785.1">
    <property type="nucleotide sequence ID" value="NZ_CP026520.1"/>
</dbReference>
<evidence type="ECO:0000313" key="2">
    <source>
        <dbReference type="EMBL" id="MCY9595266.1"/>
    </source>
</evidence>
<dbReference type="Proteomes" id="UP000288943">
    <property type="component" value="Chromosome"/>
</dbReference>
<reference evidence="2 5" key="2">
    <citation type="submission" date="2022-05" db="EMBL/GenBank/DDBJ databases">
        <title>Genome Sequencing of Bee-Associated Microbes.</title>
        <authorList>
            <person name="Dunlap C."/>
        </authorList>
    </citation>
    <scope>NUCLEOTIDE SEQUENCE [LARGE SCALE GENOMIC DNA]</scope>
    <source>
        <strain evidence="2 5">NRRL B-23120</strain>
    </source>
</reference>
<keyword evidence="1" id="KW-0472">Membrane</keyword>
<keyword evidence="1" id="KW-0812">Transmembrane</keyword>
<reference evidence="3 4" key="1">
    <citation type="submission" date="2018-01" db="EMBL/GenBank/DDBJ databases">
        <title>The whole genome sequencing and assembly of Paenibacillus chitinolyticus KCCM 41400 strain.</title>
        <authorList>
            <person name="Kim J.-Y."/>
            <person name="Park M.-K."/>
            <person name="Lee Y.-J."/>
            <person name="Yi H."/>
            <person name="Bahn Y.-S."/>
            <person name="Kim J.F."/>
            <person name="Lee D.-W."/>
        </authorList>
    </citation>
    <scope>NUCLEOTIDE SEQUENCE [LARGE SCALE GENOMIC DNA]</scope>
    <source>
        <strain evidence="3 4">KCCM 41400</strain>
    </source>
</reference>
<feature type="transmembrane region" description="Helical" evidence="1">
    <location>
        <begin position="156"/>
        <end position="177"/>
    </location>
</feature>
<dbReference type="GeneID" id="95378283"/>
<dbReference type="EMBL" id="CP026520">
    <property type="protein sequence ID" value="QAV20968.1"/>
    <property type="molecule type" value="Genomic_DNA"/>
</dbReference>
<evidence type="ECO:0000256" key="1">
    <source>
        <dbReference type="SAM" id="Phobius"/>
    </source>
</evidence>
<proteinExistence type="predicted"/>